<comment type="caution">
    <text evidence="9">The sequence shown here is derived from an EMBL/GenBank/DDBJ whole genome shotgun (WGS) entry which is preliminary data.</text>
</comment>
<reference evidence="9" key="1">
    <citation type="journal article" date="2020" name="mSystems">
        <title>Genome- and Community-Level Interaction Insights into Carbon Utilization and Element Cycling Functions of Hydrothermarchaeota in Hydrothermal Sediment.</title>
        <authorList>
            <person name="Zhou Z."/>
            <person name="Liu Y."/>
            <person name="Xu W."/>
            <person name="Pan J."/>
            <person name="Luo Z.H."/>
            <person name="Li M."/>
        </authorList>
    </citation>
    <scope>NUCLEOTIDE SEQUENCE [LARGE SCALE GENOMIC DNA]</scope>
    <source>
        <strain evidence="9">SpSt-374</strain>
    </source>
</reference>
<dbReference type="AlphaFoldDB" id="A0A7C3ZNJ1"/>
<keyword evidence="5" id="KW-1015">Disulfide bond</keyword>
<dbReference type="PROSITE" id="PS51354">
    <property type="entry name" value="GLUTAREDOXIN_2"/>
    <property type="match status" value="1"/>
</dbReference>
<gene>
    <name evidence="9" type="primary">grxC</name>
    <name evidence="9" type="ORF">ENR15_16220</name>
</gene>
<dbReference type="GO" id="GO:0005737">
    <property type="term" value="C:cytoplasm"/>
    <property type="evidence" value="ECO:0007669"/>
    <property type="project" value="TreeGrafter"/>
</dbReference>
<dbReference type="FunFam" id="3.40.30.10:FF:000018">
    <property type="entry name" value="Glutaredoxin"/>
    <property type="match status" value="1"/>
</dbReference>
<dbReference type="GO" id="GO:0015038">
    <property type="term" value="F:glutathione disulfide oxidoreductase activity"/>
    <property type="evidence" value="ECO:0007669"/>
    <property type="project" value="UniProtKB-UniRule"/>
</dbReference>
<evidence type="ECO:0000256" key="1">
    <source>
        <dbReference type="ARBA" id="ARBA00002549"/>
    </source>
</evidence>
<keyword evidence="6 7" id="KW-0676">Redox-active center</keyword>
<keyword evidence="3 7" id="KW-0813">Transport</keyword>
<organism evidence="9">
    <name type="scientific">Planktothricoides sp. SpSt-374</name>
    <dbReference type="NCBI Taxonomy" id="2282167"/>
    <lineage>
        <taxon>Bacteria</taxon>
        <taxon>Bacillati</taxon>
        <taxon>Cyanobacteriota</taxon>
        <taxon>Cyanophyceae</taxon>
        <taxon>Oscillatoriophycideae</taxon>
        <taxon>Oscillatoriales</taxon>
        <taxon>Oscillatoriaceae</taxon>
        <taxon>Planktothricoides</taxon>
    </lineage>
</organism>
<dbReference type="InterPro" id="IPR002109">
    <property type="entry name" value="Glutaredoxin"/>
</dbReference>
<evidence type="ECO:0000256" key="6">
    <source>
        <dbReference type="ARBA" id="ARBA00023284"/>
    </source>
</evidence>
<dbReference type="InterPro" id="IPR011900">
    <property type="entry name" value="GRX_bact"/>
</dbReference>
<evidence type="ECO:0000256" key="4">
    <source>
        <dbReference type="ARBA" id="ARBA00022982"/>
    </source>
</evidence>
<dbReference type="GO" id="GO:0034599">
    <property type="term" value="P:cellular response to oxidative stress"/>
    <property type="evidence" value="ECO:0007669"/>
    <property type="project" value="TreeGrafter"/>
</dbReference>
<dbReference type="InterPro" id="IPR011767">
    <property type="entry name" value="GLR_AS"/>
</dbReference>
<dbReference type="PRINTS" id="PR00160">
    <property type="entry name" value="GLUTAREDOXIN"/>
</dbReference>
<evidence type="ECO:0000256" key="3">
    <source>
        <dbReference type="ARBA" id="ARBA00022448"/>
    </source>
</evidence>
<accession>A0A7C3ZNJ1</accession>
<evidence type="ECO:0000256" key="5">
    <source>
        <dbReference type="ARBA" id="ARBA00023157"/>
    </source>
</evidence>
<protein>
    <recommendedName>
        <fullName evidence="7">Glutaredoxin</fullName>
    </recommendedName>
</protein>
<sequence length="88" mass="9967">MSKVEIYTWSRCPYCIRAKGLLKQKGIEFTEYTIDGDEDARQAMSVRANGRRSLPQIFINDLHVGGCDDIHDLEAKGELDKLLQQPVA</sequence>
<proteinExistence type="inferred from homology"/>
<dbReference type="EMBL" id="DSPX01000166">
    <property type="protein sequence ID" value="HGG02141.1"/>
    <property type="molecule type" value="Genomic_DNA"/>
</dbReference>
<dbReference type="InterPro" id="IPR014025">
    <property type="entry name" value="Glutaredoxin_subgr"/>
</dbReference>
<dbReference type="PANTHER" id="PTHR45694">
    <property type="entry name" value="GLUTAREDOXIN 2"/>
    <property type="match status" value="1"/>
</dbReference>
<keyword evidence="7" id="KW-0963">Cytoplasm</keyword>
<evidence type="ECO:0000259" key="8">
    <source>
        <dbReference type="PROSITE" id="PS50404"/>
    </source>
</evidence>
<dbReference type="GO" id="GO:0045454">
    <property type="term" value="P:cell redox homeostasis"/>
    <property type="evidence" value="ECO:0007669"/>
    <property type="project" value="InterPro"/>
</dbReference>
<comment type="similarity">
    <text evidence="2 7">Belongs to the glutaredoxin family.</text>
</comment>
<dbReference type="SUPFAM" id="SSF52833">
    <property type="entry name" value="Thioredoxin-like"/>
    <property type="match status" value="1"/>
</dbReference>
<evidence type="ECO:0000256" key="7">
    <source>
        <dbReference type="RuleBase" id="RU364065"/>
    </source>
</evidence>
<name>A0A7C3ZNJ1_9CYAN</name>
<comment type="function">
    <text evidence="1 7">Has a glutathione-disulfide oxidoreductase activity in the presence of NADPH and glutathione reductase. Reduces low molecular weight disulfides and proteins.</text>
</comment>
<feature type="domain" description="GST N-terminal" evidence="8">
    <location>
        <begin position="2"/>
        <end position="88"/>
    </location>
</feature>
<dbReference type="PROSITE" id="PS50404">
    <property type="entry name" value="GST_NTER"/>
    <property type="match status" value="1"/>
</dbReference>
<keyword evidence="4 7" id="KW-0249">Electron transport</keyword>
<dbReference type="PROSITE" id="PS00195">
    <property type="entry name" value="GLUTAREDOXIN_1"/>
    <property type="match status" value="1"/>
</dbReference>
<dbReference type="InterPro" id="IPR004045">
    <property type="entry name" value="Glutathione_S-Trfase_N"/>
</dbReference>
<dbReference type="PANTHER" id="PTHR45694:SF18">
    <property type="entry name" value="GLUTAREDOXIN-1-RELATED"/>
    <property type="match status" value="1"/>
</dbReference>
<dbReference type="Gene3D" id="3.40.30.10">
    <property type="entry name" value="Glutaredoxin"/>
    <property type="match status" value="1"/>
</dbReference>
<evidence type="ECO:0000313" key="9">
    <source>
        <dbReference type="EMBL" id="HGG02141.1"/>
    </source>
</evidence>
<evidence type="ECO:0000256" key="2">
    <source>
        <dbReference type="ARBA" id="ARBA00007787"/>
    </source>
</evidence>
<dbReference type="Pfam" id="PF00462">
    <property type="entry name" value="Glutaredoxin"/>
    <property type="match status" value="1"/>
</dbReference>
<dbReference type="NCBIfam" id="TIGR02181">
    <property type="entry name" value="GRX_bact"/>
    <property type="match status" value="1"/>
</dbReference>
<dbReference type="CDD" id="cd03418">
    <property type="entry name" value="GRX_GRXb_1_3_like"/>
    <property type="match status" value="1"/>
</dbReference>
<dbReference type="InterPro" id="IPR036249">
    <property type="entry name" value="Thioredoxin-like_sf"/>
</dbReference>